<dbReference type="InterPro" id="IPR044043">
    <property type="entry name" value="VanA_C_cat"/>
</dbReference>
<proteinExistence type="predicted"/>
<sequence length="359" mass="40046">MSTSKAQALAYEVGAPAALPKFPLNQWYVAGFAWELKDKPVGRTLLGKPLVLFRTAEGQVAALEDRCCHRALPLSSGTLEGQGLRCGYHGLLFDATGQCLEVPGQAKVPSKARVQAWPVQERDQIIWIWFGSPEQPQPSSEPPTYEVHSSGEYVFEGGIYHYDAPYQLIHDNLLDLSHLGYVHLRTIGGNASIHMNAQMRVESDEGSVRVIRHMPGSEPPPTYSAAYPFQGKVDRWQEIEFLVSHLRIWTGAVDAGTEPLDDPRRGGFHMRGFHGVTPETETTSHYFWTIATNPKSDVEAIKAKVVEQTAMTFDEDKVVIEAQYRNMLEFGPRPMIDIHVDVGANRARKIIEQLRQASA</sequence>
<keyword evidence="7" id="KW-0503">Monooxygenase</keyword>
<dbReference type="GO" id="GO:0004497">
    <property type="term" value="F:monooxygenase activity"/>
    <property type="evidence" value="ECO:0007669"/>
    <property type="project" value="UniProtKB-KW"/>
</dbReference>
<keyword evidence="4" id="KW-0408">Iron</keyword>
<dbReference type="EMBL" id="MKZO01000012">
    <property type="protein sequence ID" value="OLS63597.1"/>
    <property type="molecule type" value="Genomic_DNA"/>
</dbReference>
<evidence type="ECO:0000313" key="7">
    <source>
        <dbReference type="EMBL" id="OLS63597.1"/>
    </source>
</evidence>
<dbReference type="OrthoDB" id="9769355at2"/>
<keyword evidence="5" id="KW-0411">Iron-sulfur</keyword>
<comment type="caution">
    <text evidence="7">The sequence shown here is derived from an EMBL/GenBank/DDBJ whole genome shotgun (WGS) entry which is preliminary data.</text>
</comment>
<dbReference type="InterPro" id="IPR036922">
    <property type="entry name" value="Rieske_2Fe-2S_sf"/>
</dbReference>
<dbReference type="PROSITE" id="PS51296">
    <property type="entry name" value="RIESKE"/>
    <property type="match status" value="1"/>
</dbReference>
<gene>
    <name evidence="7" type="primary">tsaM1_1</name>
    <name evidence="7" type="ORF">PSEMO_17360</name>
</gene>
<dbReference type="PANTHER" id="PTHR21266">
    <property type="entry name" value="IRON-SULFUR DOMAIN CONTAINING PROTEIN"/>
    <property type="match status" value="1"/>
</dbReference>
<dbReference type="Proteomes" id="UP000186736">
    <property type="component" value="Unassembled WGS sequence"/>
</dbReference>
<dbReference type="GO" id="GO:0051537">
    <property type="term" value="F:2 iron, 2 sulfur cluster binding"/>
    <property type="evidence" value="ECO:0007669"/>
    <property type="project" value="UniProtKB-KW"/>
</dbReference>
<organism evidence="7 8">
    <name type="scientific">Pseudomonas putida</name>
    <name type="common">Arthrobacter siderocapsulatus</name>
    <dbReference type="NCBI Taxonomy" id="303"/>
    <lineage>
        <taxon>Bacteria</taxon>
        <taxon>Pseudomonadati</taxon>
        <taxon>Pseudomonadota</taxon>
        <taxon>Gammaproteobacteria</taxon>
        <taxon>Pseudomonadales</taxon>
        <taxon>Pseudomonadaceae</taxon>
        <taxon>Pseudomonas</taxon>
    </lineage>
</organism>
<feature type="domain" description="Rieske" evidence="6">
    <location>
        <begin position="27"/>
        <end position="128"/>
    </location>
</feature>
<evidence type="ECO:0000256" key="2">
    <source>
        <dbReference type="ARBA" id="ARBA00022723"/>
    </source>
</evidence>
<evidence type="ECO:0000256" key="1">
    <source>
        <dbReference type="ARBA" id="ARBA00022714"/>
    </source>
</evidence>
<dbReference type="PANTHER" id="PTHR21266:SF60">
    <property type="entry name" value="3-KETOSTEROID-9-ALPHA-MONOOXYGENASE, OXYGENASE COMPONENT"/>
    <property type="match status" value="1"/>
</dbReference>
<dbReference type="InterPro" id="IPR050584">
    <property type="entry name" value="Cholesterol_7-desaturase"/>
</dbReference>
<dbReference type="RefSeq" id="WP_075802727.1">
    <property type="nucleotide sequence ID" value="NZ_MKZO01000012.1"/>
</dbReference>
<dbReference type="Pfam" id="PF00355">
    <property type="entry name" value="Rieske"/>
    <property type="match status" value="1"/>
</dbReference>
<dbReference type="CDD" id="cd08878">
    <property type="entry name" value="RHO_alpha_C_DMO-like"/>
    <property type="match status" value="1"/>
</dbReference>
<keyword evidence="2" id="KW-0479">Metal-binding</keyword>
<evidence type="ECO:0000313" key="8">
    <source>
        <dbReference type="Proteomes" id="UP000186736"/>
    </source>
</evidence>
<dbReference type="SUPFAM" id="SSF55961">
    <property type="entry name" value="Bet v1-like"/>
    <property type="match status" value="1"/>
</dbReference>
<accession>A0A1Q9R868</accession>
<dbReference type="SUPFAM" id="SSF50022">
    <property type="entry name" value="ISP domain"/>
    <property type="match status" value="1"/>
</dbReference>
<keyword evidence="1" id="KW-0001">2Fe-2S</keyword>
<protein>
    <submittedName>
        <fullName evidence="7">Toluene-4-sulfonate monooxygenase system iron-sulfur subunit TsaM1</fullName>
        <ecNumber evidence="7">1.14.14.-</ecNumber>
    </submittedName>
</protein>
<dbReference type="Gene3D" id="2.102.10.10">
    <property type="entry name" value="Rieske [2Fe-2S] iron-sulphur domain"/>
    <property type="match status" value="1"/>
</dbReference>
<evidence type="ECO:0000256" key="5">
    <source>
        <dbReference type="ARBA" id="ARBA00023014"/>
    </source>
</evidence>
<dbReference type="AlphaFoldDB" id="A0A1Q9R868"/>
<reference evidence="7 8" key="1">
    <citation type="submission" date="2016-10" db="EMBL/GenBank/DDBJ databases">
        <title>Genome Sequence of Pseudomonas putida GM4FR.</title>
        <authorList>
            <person name="Poehlein A."/>
            <person name="Wemheuer F."/>
            <person name="Hollensteiner J."/>
            <person name="Wemheuer B."/>
        </authorList>
    </citation>
    <scope>NUCLEOTIDE SEQUENCE [LARGE SCALE GENOMIC DNA]</scope>
    <source>
        <strain evidence="7 8">GM4FR</strain>
    </source>
</reference>
<evidence type="ECO:0000256" key="3">
    <source>
        <dbReference type="ARBA" id="ARBA00023002"/>
    </source>
</evidence>
<dbReference type="GO" id="GO:0046872">
    <property type="term" value="F:metal ion binding"/>
    <property type="evidence" value="ECO:0007669"/>
    <property type="project" value="UniProtKB-KW"/>
</dbReference>
<evidence type="ECO:0000256" key="4">
    <source>
        <dbReference type="ARBA" id="ARBA00023004"/>
    </source>
</evidence>
<dbReference type="Pfam" id="PF19112">
    <property type="entry name" value="VanA_C"/>
    <property type="match status" value="1"/>
</dbReference>
<name>A0A1Q9R868_PSEPU</name>
<keyword evidence="3 7" id="KW-0560">Oxidoreductase</keyword>
<dbReference type="InterPro" id="IPR017941">
    <property type="entry name" value="Rieske_2Fe-2S"/>
</dbReference>
<dbReference type="Gene3D" id="3.90.380.10">
    <property type="entry name" value="Naphthalene 1,2-dioxygenase Alpha Subunit, Chain A, domain 1"/>
    <property type="match status" value="1"/>
</dbReference>
<dbReference type="EC" id="1.14.14.-" evidence="7"/>
<evidence type="ECO:0000259" key="6">
    <source>
        <dbReference type="PROSITE" id="PS51296"/>
    </source>
</evidence>